<dbReference type="SUPFAM" id="SSF51445">
    <property type="entry name" value="(Trans)glycosidases"/>
    <property type="match status" value="1"/>
</dbReference>
<dbReference type="InterPro" id="IPR020449">
    <property type="entry name" value="Tscrpt_reg_AraC-type_HTH"/>
</dbReference>
<dbReference type="PANTHER" id="PTHR43863">
    <property type="entry name" value="HYDROLASE, PUTATIVE (AFU_ORTHOLOGUE AFUA_1G03140)-RELATED"/>
    <property type="match status" value="1"/>
</dbReference>
<dbReference type="InterPro" id="IPR051816">
    <property type="entry name" value="Glycosyl_Hydrolase_31"/>
</dbReference>
<evidence type="ECO:0000256" key="2">
    <source>
        <dbReference type="ARBA" id="ARBA00023015"/>
    </source>
</evidence>
<keyword evidence="8" id="KW-1185">Reference proteome</keyword>
<sequence>MCAKSNGIVFELSSGGYLRVDSISPNTFRVRLHETNDFPESALERYGIVLHQSSSDYTLEHDGPMSTIRTDKAALRIDTRNGCLSLYNERNEMMTRHAERCWSDSVQGFRASFWLAEGERIYGLGDNERFRIQHRGHRVEMWIENLNRYAPIPYLMSSRKWGLFLNTTWKHEFDIGHTERDILCIRGARGKLDYFLIVGDSYAELLDRYTDVVGKPALLPIWAYGLTYVCHRQVNAREMIDDALNFRRAGIPCDTIGLDGGWMDVPGDSIHKKWHPERFALPSYSKKSDTFIGALDKLGFKLSLWLTSTYDISTEEERTAAAKSSASSVNSPSNEEPWYDHLWKFVDQGVSAFKLSGAPFELEPHGRSWGNGMSDEEMHNLYPILLAKQMHLGFKEQTGRRSMIYMASGYSGMQRFAATWAGSSTQKPALVSMLNHGMSGHVHTTEDMDVSTPEGIHFGFLQPWSQVNSWAYWRHPCLLENDLLQTFKMYAKLRYSLLPYIYTAAHNAARTGVPIVRAMPLTFPDDPYSDELLQQYMFGDSFLVAAFTNTVYLPEGVWFDFWTGDRHIGPKQMEYAAEAPASGPLFVKAGAIVPIWPEMSHIDPKPPERIGLHLYLYGESEYVLIEDDGVSYAYLERQVVETKISCRTTDKRSTVRIDAREGHCEGMPSRRSYDIVLHVPAKPLQVTVAGSLAEETAHLPENGLAANNWHFDRASRLVRLVVQEQSDMTIEIGYDASFHRESPARPIRNDISDSPGTNAFWETELEIGLETGDRVKAYAALEEWWIERIERIPNMDDARVNMLLVCGLFVRVCNRQGWNVQTVLDDEYDAFVNIQAVFKKEQGYEIMRRAVQQLIDYRRSAKKSNIHPLIKQLTEIVEKEIDGNMTLHTLADRLHVNSSHLSRMFKQVVGQSFSDYVMVRKMVRAKALVIAGSSVSETALQLGYKDTSHFIRVFRKYWGVTPGALMLY</sequence>
<dbReference type="PROSITE" id="PS00041">
    <property type="entry name" value="HTH_ARAC_FAMILY_1"/>
    <property type="match status" value="1"/>
</dbReference>
<dbReference type="Pfam" id="PF21365">
    <property type="entry name" value="Glyco_hydro_31_3rd"/>
    <property type="match status" value="1"/>
</dbReference>
<dbReference type="Pfam" id="PF13802">
    <property type="entry name" value="Gal_mutarotas_2"/>
    <property type="match status" value="1"/>
</dbReference>
<dbReference type="PANTHER" id="PTHR43863:SF2">
    <property type="entry name" value="MALTASE-GLUCOAMYLASE"/>
    <property type="match status" value="1"/>
</dbReference>
<comment type="similarity">
    <text evidence="1 5">Belongs to the glycosyl hydrolase 31 family.</text>
</comment>
<dbReference type="GO" id="GO:0043565">
    <property type="term" value="F:sequence-specific DNA binding"/>
    <property type="evidence" value="ECO:0007669"/>
    <property type="project" value="InterPro"/>
</dbReference>
<comment type="caution">
    <text evidence="7">The sequence shown here is derived from an EMBL/GenBank/DDBJ whole genome shotgun (WGS) entry which is preliminary data.</text>
</comment>
<dbReference type="PROSITE" id="PS01124">
    <property type="entry name" value="HTH_ARAC_FAMILY_2"/>
    <property type="match status" value="1"/>
</dbReference>
<gene>
    <name evidence="7" type="ORF">D7M11_04265</name>
</gene>
<dbReference type="InterPro" id="IPR009057">
    <property type="entry name" value="Homeodomain-like_sf"/>
</dbReference>
<dbReference type="InterPro" id="IPR018062">
    <property type="entry name" value="HTH_AraC-typ_CS"/>
</dbReference>
<dbReference type="GO" id="GO:0030246">
    <property type="term" value="F:carbohydrate binding"/>
    <property type="evidence" value="ECO:0007669"/>
    <property type="project" value="InterPro"/>
</dbReference>
<dbReference type="SUPFAM" id="SSF74650">
    <property type="entry name" value="Galactose mutarotase-like"/>
    <property type="match status" value="1"/>
</dbReference>
<dbReference type="GO" id="GO:0005975">
    <property type="term" value="P:carbohydrate metabolic process"/>
    <property type="evidence" value="ECO:0007669"/>
    <property type="project" value="InterPro"/>
</dbReference>
<dbReference type="PRINTS" id="PR00032">
    <property type="entry name" value="HTHARAC"/>
</dbReference>
<protein>
    <submittedName>
        <fullName evidence="7">Helix-turn-helix domain-containing protein</fullName>
    </submittedName>
</protein>
<dbReference type="SUPFAM" id="SSF51011">
    <property type="entry name" value="Glycosyl hydrolase domain"/>
    <property type="match status" value="1"/>
</dbReference>
<dbReference type="InterPro" id="IPR017853">
    <property type="entry name" value="GH"/>
</dbReference>
<dbReference type="AlphaFoldDB" id="A0A3B0CM40"/>
<dbReference type="OrthoDB" id="2481876at2"/>
<dbReference type="Pfam" id="PF12833">
    <property type="entry name" value="HTH_18"/>
    <property type="match status" value="1"/>
</dbReference>
<evidence type="ECO:0000256" key="4">
    <source>
        <dbReference type="ARBA" id="ARBA00023163"/>
    </source>
</evidence>
<dbReference type="Proteomes" id="UP000282311">
    <property type="component" value="Unassembled WGS sequence"/>
</dbReference>
<evidence type="ECO:0000256" key="5">
    <source>
        <dbReference type="RuleBase" id="RU361185"/>
    </source>
</evidence>
<keyword evidence="5" id="KW-0326">Glycosidase</keyword>
<reference evidence="7 8" key="1">
    <citation type="journal article" date="2007" name="Int. J. Syst. Evol. Microbiol.">
        <title>Paenibacillus ginsengarvi sp. nov., isolated from soil from ginseng cultivation.</title>
        <authorList>
            <person name="Yoon M.H."/>
            <person name="Ten L.N."/>
            <person name="Im W.T."/>
        </authorList>
    </citation>
    <scope>NUCLEOTIDE SEQUENCE [LARGE SCALE GENOMIC DNA]</scope>
    <source>
        <strain evidence="7 8">KCTC 13059</strain>
    </source>
</reference>
<evidence type="ECO:0000259" key="6">
    <source>
        <dbReference type="PROSITE" id="PS01124"/>
    </source>
</evidence>
<dbReference type="InterPro" id="IPR048395">
    <property type="entry name" value="Glyco_hydro_31_C"/>
</dbReference>
<dbReference type="InterPro" id="IPR011013">
    <property type="entry name" value="Gal_mutarotase_sf_dom"/>
</dbReference>
<dbReference type="Gene3D" id="2.60.40.1180">
    <property type="entry name" value="Golgi alpha-mannosidase II"/>
    <property type="match status" value="2"/>
</dbReference>
<dbReference type="InterPro" id="IPR013780">
    <property type="entry name" value="Glyco_hydro_b"/>
</dbReference>
<dbReference type="SMART" id="SM00342">
    <property type="entry name" value="HTH_ARAC"/>
    <property type="match status" value="1"/>
</dbReference>
<dbReference type="EMBL" id="RBAH01000002">
    <property type="protein sequence ID" value="RKN86232.1"/>
    <property type="molecule type" value="Genomic_DNA"/>
</dbReference>
<name>A0A3B0CM40_9BACL</name>
<evidence type="ECO:0000313" key="8">
    <source>
        <dbReference type="Proteomes" id="UP000282311"/>
    </source>
</evidence>
<organism evidence="7 8">
    <name type="scientific">Paenibacillus ginsengarvi</name>
    <dbReference type="NCBI Taxonomy" id="400777"/>
    <lineage>
        <taxon>Bacteria</taxon>
        <taxon>Bacillati</taxon>
        <taxon>Bacillota</taxon>
        <taxon>Bacilli</taxon>
        <taxon>Bacillales</taxon>
        <taxon>Paenibacillaceae</taxon>
        <taxon>Paenibacillus</taxon>
    </lineage>
</organism>
<evidence type="ECO:0000313" key="7">
    <source>
        <dbReference type="EMBL" id="RKN86232.1"/>
    </source>
</evidence>
<dbReference type="GO" id="GO:0003700">
    <property type="term" value="F:DNA-binding transcription factor activity"/>
    <property type="evidence" value="ECO:0007669"/>
    <property type="project" value="InterPro"/>
</dbReference>
<dbReference type="InterPro" id="IPR000322">
    <property type="entry name" value="Glyco_hydro_31_TIM"/>
</dbReference>
<dbReference type="RefSeq" id="WP_120745923.1">
    <property type="nucleotide sequence ID" value="NZ_RBAH01000002.1"/>
</dbReference>
<feature type="domain" description="HTH araC/xylS-type" evidence="6">
    <location>
        <begin position="871"/>
        <end position="968"/>
    </location>
</feature>
<accession>A0A3B0CM40</accession>
<dbReference type="InterPro" id="IPR033403">
    <property type="entry name" value="DUF5110"/>
</dbReference>
<dbReference type="Pfam" id="PF17137">
    <property type="entry name" value="DUF5110"/>
    <property type="match status" value="1"/>
</dbReference>
<keyword evidence="5" id="KW-0378">Hydrolase</keyword>
<dbReference type="Pfam" id="PF01055">
    <property type="entry name" value="Glyco_hydro_31_2nd"/>
    <property type="match status" value="1"/>
</dbReference>
<dbReference type="SUPFAM" id="SSF46689">
    <property type="entry name" value="Homeodomain-like"/>
    <property type="match status" value="2"/>
</dbReference>
<proteinExistence type="inferred from homology"/>
<dbReference type="InterPro" id="IPR018060">
    <property type="entry name" value="HTH_AraC"/>
</dbReference>
<dbReference type="Gene3D" id="3.20.20.80">
    <property type="entry name" value="Glycosidases"/>
    <property type="match status" value="1"/>
</dbReference>
<dbReference type="InterPro" id="IPR025887">
    <property type="entry name" value="Glyco_hydro_31_N_dom"/>
</dbReference>
<dbReference type="GO" id="GO:0004553">
    <property type="term" value="F:hydrolase activity, hydrolyzing O-glycosyl compounds"/>
    <property type="evidence" value="ECO:0007669"/>
    <property type="project" value="InterPro"/>
</dbReference>
<dbReference type="CDD" id="cd14752">
    <property type="entry name" value="GH31_N"/>
    <property type="match status" value="1"/>
</dbReference>
<dbReference type="Gene3D" id="1.10.10.60">
    <property type="entry name" value="Homeodomain-like"/>
    <property type="match status" value="2"/>
</dbReference>
<evidence type="ECO:0000256" key="3">
    <source>
        <dbReference type="ARBA" id="ARBA00023125"/>
    </source>
</evidence>
<evidence type="ECO:0000256" key="1">
    <source>
        <dbReference type="ARBA" id="ARBA00007806"/>
    </source>
</evidence>
<dbReference type="Gene3D" id="2.60.40.1760">
    <property type="entry name" value="glycosyl hydrolase (family 31)"/>
    <property type="match status" value="1"/>
</dbReference>
<keyword evidence="2" id="KW-0805">Transcription regulation</keyword>
<keyword evidence="3" id="KW-0238">DNA-binding</keyword>
<keyword evidence="4" id="KW-0804">Transcription</keyword>